<dbReference type="EnsemblMetazoa" id="ACHR005190-RA">
    <property type="protein sequence ID" value="ACHR005190-PA"/>
    <property type="gene ID" value="ACHR005190"/>
</dbReference>
<reference evidence="3" key="1">
    <citation type="submission" date="2013-03" db="EMBL/GenBank/DDBJ databases">
        <title>The Genome Sequence of Anopheles christyi ACHKN1017.</title>
        <authorList>
            <consortium name="The Broad Institute Genomics Platform"/>
            <person name="Neafsey D.E."/>
            <person name="Besansky N."/>
            <person name="Walker B."/>
            <person name="Young S.K."/>
            <person name="Zeng Q."/>
            <person name="Gargeya S."/>
            <person name="Fitzgerald M."/>
            <person name="Haas B."/>
            <person name="Abouelleil A."/>
            <person name="Allen A.W."/>
            <person name="Alvarado L."/>
            <person name="Arachchi H.M."/>
            <person name="Berlin A.M."/>
            <person name="Chapman S.B."/>
            <person name="Gainer-Dewar J."/>
            <person name="Goldberg J."/>
            <person name="Griggs A."/>
            <person name="Gujja S."/>
            <person name="Hansen M."/>
            <person name="Howarth C."/>
            <person name="Imamovic A."/>
            <person name="Ireland A."/>
            <person name="Larimer J."/>
            <person name="McCowan C."/>
            <person name="Murphy C."/>
            <person name="Pearson M."/>
            <person name="Poon T.W."/>
            <person name="Priest M."/>
            <person name="Roberts A."/>
            <person name="Saif S."/>
            <person name="Shea T."/>
            <person name="Sisk P."/>
            <person name="Sykes S."/>
            <person name="Wortman J."/>
            <person name="Nusbaum C."/>
            <person name="Birren B."/>
        </authorList>
    </citation>
    <scope>NUCLEOTIDE SEQUENCE [LARGE SCALE GENOMIC DNA]</scope>
    <source>
        <strain evidence="3">ACHKN1017</strain>
    </source>
</reference>
<protein>
    <submittedName>
        <fullName evidence="2">Uncharacterized protein</fullName>
    </submittedName>
</protein>
<evidence type="ECO:0000313" key="2">
    <source>
        <dbReference type="EnsemblMetazoa" id="ACHR005190-PA"/>
    </source>
</evidence>
<dbReference type="AlphaFoldDB" id="A0A182K355"/>
<organism evidence="2 3">
    <name type="scientific">Anopheles christyi</name>
    <dbReference type="NCBI Taxonomy" id="43041"/>
    <lineage>
        <taxon>Eukaryota</taxon>
        <taxon>Metazoa</taxon>
        <taxon>Ecdysozoa</taxon>
        <taxon>Arthropoda</taxon>
        <taxon>Hexapoda</taxon>
        <taxon>Insecta</taxon>
        <taxon>Pterygota</taxon>
        <taxon>Neoptera</taxon>
        <taxon>Endopterygota</taxon>
        <taxon>Diptera</taxon>
        <taxon>Nematocera</taxon>
        <taxon>Culicoidea</taxon>
        <taxon>Culicidae</taxon>
        <taxon>Anophelinae</taxon>
        <taxon>Anopheles</taxon>
    </lineage>
</organism>
<dbReference type="STRING" id="43041.A0A182K355"/>
<feature type="compositionally biased region" description="Low complexity" evidence="1">
    <location>
        <begin position="260"/>
        <end position="271"/>
    </location>
</feature>
<proteinExistence type="predicted"/>
<dbReference type="Proteomes" id="UP000075881">
    <property type="component" value="Unassembled WGS sequence"/>
</dbReference>
<keyword evidence="3" id="KW-1185">Reference proteome</keyword>
<sequence>MADEARDNHVQQIERAEIANLVRSRMESLNLPSIDYDDVSEKRNHLSYVIINPSCDLKLEEGDIIYLVRPSPFSAQKTFERHNSRRKSNISFCSNINLAAAAAGSRRGSGIGLNTIGGPQPMSGYVTPRAPPLIDSDILLRRSNTLRQGLPNIGAAGRRKSSLEEIGISHFATLMQAANHSNPIKIALNGSIGLEVTPPEEPLPIIGVPCLSGGINPSTLGGPGSGLGGSTLGGSTLGGSSLGLSTAVESNNSASTPNIQMQNESSQQQPQHLHGTIV</sequence>
<feature type="region of interest" description="Disordered" evidence="1">
    <location>
        <begin position="243"/>
        <end position="278"/>
    </location>
</feature>
<reference evidence="2" key="2">
    <citation type="submission" date="2020-05" db="UniProtKB">
        <authorList>
            <consortium name="EnsemblMetazoa"/>
        </authorList>
    </citation>
    <scope>IDENTIFICATION</scope>
    <source>
        <strain evidence="2">ACHKN1017</strain>
    </source>
</reference>
<feature type="compositionally biased region" description="Polar residues" evidence="1">
    <location>
        <begin position="247"/>
        <end position="259"/>
    </location>
</feature>
<evidence type="ECO:0000256" key="1">
    <source>
        <dbReference type="SAM" id="MobiDB-lite"/>
    </source>
</evidence>
<dbReference type="VEuPathDB" id="VectorBase:ACHR005190"/>
<evidence type="ECO:0000313" key="3">
    <source>
        <dbReference type="Proteomes" id="UP000075881"/>
    </source>
</evidence>
<name>A0A182K355_9DIPT</name>
<accession>A0A182K355</accession>